<dbReference type="VEuPathDB" id="FungiDB:RhiirA1_415079"/>
<evidence type="ECO:0000313" key="2">
    <source>
        <dbReference type="EMBL" id="PKC69865.1"/>
    </source>
</evidence>
<reference evidence="2 3" key="1">
    <citation type="submission" date="2017-10" db="EMBL/GenBank/DDBJ databases">
        <title>Extensive intraspecific genome diversity in a model arbuscular mycorrhizal fungus.</title>
        <authorList>
            <person name="Chen E.C.H."/>
            <person name="Morin E."/>
            <person name="Baudet D."/>
            <person name="Noel J."/>
            <person name="Ndikumana S."/>
            <person name="Charron P."/>
            <person name="St-Onge C."/>
            <person name="Giorgi J."/>
            <person name="Grigoriev I.V."/>
            <person name="Roux C."/>
            <person name="Martin F.M."/>
            <person name="Corradi N."/>
        </authorList>
    </citation>
    <scope>NUCLEOTIDE SEQUENCE [LARGE SCALE GENOMIC DNA]</scope>
    <source>
        <strain evidence="2 3">A1</strain>
    </source>
</reference>
<feature type="transmembrane region" description="Helical" evidence="1">
    <location>
        <begin position="12"/>
        <end position="34"/>
    </location>
</feature>
<accession>A0A2N0S2S4</accession>
<evidence type="ECO:0000256" key="1">
    <source>
        <dbReference type="SAM" id="Phobius"/>
    </source>
</evidence>
<dbReference type="EMBL" id="LLXH01000254">
    <property type="protein sequence ID" value="PKC69865.1"/>
    <property type="molecule type" value="Genomic_DNA"/>
</dbReference>
<comment type="caution">
    <text evidence="2">The sequence shown here is derived from an EMBL/GenBank/DDBJ whole genome shotgun (WGS) entry which is preliminary data.</text>
</comment>
<proteinExistence type="predicted"/>
<evidence type="ECO:0000313" key="3">
    <source>
        <dbReference type="Proteomes" id="UP000232688"/>
    </source>
</evidence>
<organism evidence="2 3">
    <name type="scientific">Rhizophagus irregularis</name>
    <dbReference type="NCBI Taxonomy" id="588596"/>
    <lineage>
        <taxon>Eukaryota</taxon>
        <taxon>Fungi</taxon>
        <taxon>Fungi incertae sedis</taxon>
        <taxon>Mucoromycota</taxon>
        <taxon>Glomeromycotina</taxon>
        <taxon>Glomeromycetes</taxon>
        <taxon>Glomerales</taxon>
        <taxon>Glomeraceae</taxon>
        <taxon>Rhizophagus</taxon>
    </lineage>
</organism>
<keyword evidence="1" id="KW-0472">Membrane</keyword>
<protein>
    <submittedName>
        <fullName evidence="2">Uncharacterized protein</fullName>
    </submittedName>
</protein>
<dbReference type="AlphaFoldDB" id="A0A2N0S2S4"/>
<keyword evidence="1" id="KW-1133">Transmembrane helix</keyword>
<dbReference type="Proteomes" id="UP000232688">
    <property type="component" value="Unassembled WGS sequence"/>
</dbReference>
<name>A0A2N0S2S4_9GLOM</name>
<keyword evidence="1" id="KW-0812">Transmembrane</keyword>
<sequence>MKKFLGLGQLYRYIFSFRFLCFLSLYLAVAFQLYSEKHNIHDKNNDDHMFLKDKDNNFIIISLINKDDNKDDNLIIPSINKLIISSKNRIIDRHF</sequence>
<reference evidence="2 3" key="2">
    <citation type="submission" date="2017-10" db="EMBL/GenBank/DDBJ databases">
        <title>Genome analyses suggest a sexual origin of heterokaryosis in a supposedly ancient asexual fungus.</title>
        <authorList>
            <person name="Corradi N."/>
            <person name="Sedzielewska K."/>
            <person name="Noel J."/>
            <person name="Charron P."/>
            <person name="Farinelli L."/>
            <person name="Marton T."/>
            <person name="Kruger M."/>
            <person name="Pelin A."/>
            <person name="Brachmann A."/>
            <person name="Corradi N."/>
        </authorList>
    </citation>
    <scope>NUCLEOTIDE SEQUENCE [LARGE SCALE GENOMIC DNA]</scope>
    <source>
        <strain evidence="2 3">A1</strain>
    </source>
</reference>
<gene>
    <name evidence="2" type="ORF">RhiirA1_415079</name>
</gene>